<keyword evidence="3 5" id="KW-0378">Hydrolase</keyword>
<evidence type="ECO:0000256" key="6">
    <source>
        <dbReference type="RuleBase" id="RU003355"/>
    </source>
</evidence>
<evidence type="ECO:0000259" key="8">
    <source>
        <dbReference type="Pfam" id="PF00082"/>
    </source>
</evidence>
<dbReference type="PANTHER" id="PTHR43806:SF11">
    <property type="entry name" value="CEREVISIN-RELATED"/>
    <property type="match status" value="1"/>
</dbReference>
<dbReference type="PRINTS" id="PR00723">
    <property type="entry name" value="SUBTILISIN"/>
</dbReference>
<feature type="active site" description="Charge relay system" evidence="5">
    <location>
        <position position="180"/>
    </location>
</feature>
<dbReference type="PROSITE" id="PS00137">
    <property type="entry name" value="SUBTILASE_HIS"/>
    <property type="match status" value="1"/>
</dbReference>
<reference evidence="9 10" key="1">
    <citation type="submission" date="2020-08" db="EMBL/GenBank/DDBJ databases">
        <title>Genomic Encyclopedia of Type Strains, Phase III (KMG-III): the genomes of soil and plant-associated and newly described type strains.</title>
        <authorList>
            <person name="Whitman W."/>
        </authorList>
    </citation>
    <scope>NUCLEOTIDE SEQUENCE [LARGE SCALE GENOMIC DNA]</scope>
    <source>
        <strain evidence="9 10">CECT 8960</strain>
    </source>
</reference>
<feature type="domain" description="Peptidase S8/S53" evidence="8">
    <location>
        <begin position="172"/>
        <end position="447"/>
    </location>
</feature>
<dbReference type="InterPro" id="IPR000209">
    <property type="entry name" value="Peptidase_S8/S53_dom"/>
</dbReference>
<sequence>MRRTTFRAFVAAAVAVSAAGVTAATATPAVAQDAAEAHFVVLGPQHGSLGKTESSIRAAGGEVLQSWPQIGVVIATSTSADFASTVRHKPGVVAAGASRNLAELGAAAAAGARAAGAAEQQGMLAKIDAVATTAAKSAPAASAVTPEPLEANQWGVRAIKSDQANAISGGSRQVLVGVLDSGIDAAHPDLAPNVDASASVGCTNEGVPDTSPAAWAPTTSSHGTHVAGTIAAARNGVGVAGVAPNVRLASVKVVDDDGYIYPEYAICGFVWAAEKGIDVTNNSYFIDPWYLWCKTDKDQAAVIQAVQRAVDYSHRRDVLNVAALGNSNWDLSHRITDTGSPNNGTPVERTVGNECMDIPAELPGVVGVSAIGPENRKSYYSNYGVIESDVTAPGGDSRQVADTPDRNGRILSTIPGGGYGYSQGTSMASPHATGVVALIRSTHRNWPAPLVAASLGLRADRLPCPQGVYDPDGSGAWLATCQGGPTGKGFYGLGVVDALDAVTR</sequence>
<evidence type="ECO:0000256" key="1">
    <source>
        <dbReference type="ARBA" id="ARBA00011073"/>
    </source>
</evidence>
<dbReference type="GO" id="GO:0004252">
    <property type="term" value="F:serine-type endopeptidase activity"/>
    <property type="evidence" value="ECO:0007669"/>
    <property type="project" value="UniProtKB-UniRule"/>
</dbReference>
<keyword evidence="7" id="KW-0732">Signal</keyword>
<evidence type="ECO:0000256" key="2">
    <source>
        <dbReference type="ARBA" id="ARBA00022670"/>
    </source>
</evidence>
<organism evidence="9 10">
    <name type="scientific">Actinophytocola algeriensis</name>
    <dbReference type="NCBI Taxonomy" id="1768010"/>
    <lineage>
        <taxon>Bacteria</taxon>
        <taxon>Bacillati</taxon>
        <taxon>Actinomycetota</taxon>
        <taxon>Actinomycetes</taxon>
        <taxon>Pseudonocardiales</taxon>
        <taxon>Pseudonocardiaceae</taxon>
    </lineage>
</organism>
<dbReference type="SUPFAM" id="SSF52743">
    <property type="entry name" value="Subtilisin-like"/>
    <property type="match status" value="1"/>
</dbReference>
<evidence type="ECO:0000313" key="9">
    <source>
        <dbReference type="EMBL" id="MBB4905616.1"/>
    </source>
</evidence>
<dbReference type="InterPro" id="IPR023827">
    <property type="entry name" value="Peptidase_S8_Asp-AS"/>
</dbReference>
<feature type="chain" id="PRO_5039124363" evidence="7">
    <location>
        <begin position="24"/>
        <end position="504"/>
    </location>
</feature>
<dbReference type="RefSeq" id="WP_311770974.1">
    <property type="nucleotide sequence ID" value="NZ_JACHJQ010000002.1"/>
</dbReference>
<dbReference type="GO" id="GO:0006508">
    <property type="term" value="P:proteolysis"/>
    <property type="evidence" value="ECO:0007669"/>
    <property type="project" value="UniProtKB-KW"/>
</dbReference>
<name>A0A7W7Q284_9PSEU</name>
<evidence type="ECO:0000256" key="5">
    <source>
        <dbReference type="PROSITE-ProRule" id="PRU01240"/>
    </source>
</evidence>
<keyword evidence="10" id="KW-1185">Reference proteome</keyword>
<dbReference type="InterPro" id="IPR015500">
    <property type="entry name" value="Peptidase_S8_subtilisin-rel"/>
</dbReference>
<dbReference type="PROSITE" id="PS51892">
    <property type="entry name" value="SUBTILASE"/>
    <property type="match status" value="1"/>
</dbReference>
<keyword evidence="2 5" id="KW-0645">Protease</keyword>
<evidence type="ECO:0000256" key="4">
    <source>
        <dbReference type="ARBA" id="ARBA00022825"/>
    </source>
</evidence>
<feature type="signal peptide" evidence="7">
    <location>
        <begin position="1"/>
        <end position="23"/>
    </location>
</feature>
<dbReference type="PROSITE" id="PS00136">
    <property type="entry name" value="SUBTILASE_ASP"/>
    <property type="match status" value="1"/>
</dbReference>
<dbReference type="EMBL" id="JACHJQ010000002">
    <property type="protein sequence ID" value="MBB4905616.1"/>
    <property type="molecule type" value="Genomic_DNA"/>
</dbReference>
<dbReference type="PANTHER" id="PTHR43806">
    <property type="entry name" value="PEPTIDASE S8"/>
    <property type="match status" value="1"/>
</dbReference>
<dbReference type="Proteomes" id="UP000520767">
    <property type="component" value="Unassembled WGS sequence"/>
</dbReference>
<protein>
    <submittedName>
        <fullName evidence="9">Subtilisin family serine protease</fullName>
    </submittedName>
</protein>
<evidence type="ECO:0000256" key="3">
    <source>
        <dbReference type="ARBA" id="ARBA00022801"/>
    </source>
</evidence>
<dbReference type="InterPro" id="IPR050131">
    <property type="entry name" value="Peptidase_S8_subtilisin-like"/>
</dbReference>
<dbReference type="InterPro" id="IPR006311">
    <property type="entry name" value="TAT_signal"/>
</dbReference>
<proteinExistence type="inferred from homology"/>
<dbReference type="PROSITE" id="PS51318">
    <property type="entry name" value="TAT"/>
    <property type="match status" value="1"/>
</dbReference>
<dbReference type="Pfam" id="PF00082">
    <property type="entry name" value="Peptidase_S8"/>
    <property type="match status" value="1"/>
</dbReference>
<dbReference type="InterPro" id="IPR023828">
    <property type="entry name" value="Peptidase_S8_Ser-AS"/>
</dbReference>
<evidence type="ECO:0000313" key="10">
    <source>
        <dbReference type="Proteomes" id="UP000520767"/>
    </source>
</evidence>
<feature type="active site" description="Charge relay system" evidence="5">
    <location>
        <position position="426"/>
    </location>
</feature>
<dbReference type="InterPro" id="IPR022398">
    <property type="entry name" value="Peptidase_S8_His-AS"/>
</dbReference>
<accession>A0A7W7Q284</accession>
<gene>
    <name evidence="9" type="ORF">FHR82_001833</name>
</gene>
<dbReference type="PROSITE" id="PS00138">
    <property type="entry name" value="SUBTILASE_SER"/>
    <property type="match status" value="1"/>
</dbReference>
<dbReference type="Gene3D" id="3.40.50.200">
    <property type="entry name" value="Peptidase S8/S53 domain"/>
    <property type="match status" value="1"/>
</dbReference>
<comment type="similarity">
    <text evidence="1 5 6">Belongs to the peptidase S8 family.</text>
</comment>
<keyword evidence="4 5" id="KW-0720">Serine protease</keyword>
<evidence type="ECO:0000256" key="7">
    <source>
        <dbReference type="SAM" id="SignalP"/>
    </source>
</evidence>
<comment type="caution">
    <text evidence="9">The sequence shown here is derived from an EMBL/GenBank/DDBJ whole genome shotgun (WGS) entry which is preliminary data.</text>
</comment>
<feature type="active site" description="Charge relay system" evidence="5">
    <location>
        <position position="222"/>
    </location>
</feature>
<dbReference type="InterPro" id="IPR036852">
    <property type="entry name" value="Peptidase_S8/S53_dom_sf"/>
</dbReference>
<dbReference type="AlphaFoldDB" id="A0A7W7Q284"/>